<gene>
    <name evidence="1" type="ORF">LshimejAT787_0704460</name>
</gene>
<dbReference type="OrthoDB" id="2749112at2759"/>
<protein>
    <submittedName>
        <fullName evidence="1">Uncharacterized protein</fullName>
    </submittedName>
</protein>
<dbReference type="Proteomes" id="UP001063166">
    <property type="component" value="Unassembled WGS sequence"/>
</dbReference>
<proteinExistence type="predicted"/>
<keyword evidence="2" id="KW-1185">Reference proteome</keyword>
<comment type="caution">
    <text evidence="1">The sequence shown here is derived from an EMBL/GenBank/DDBJ whole genome shotgun (WGS) entry which is preliminary data.</text>
</comment>
<name>A0A9P3PQJ3_LYOSH</name>
<evidence type="ECO:0000313" key="2">
    <source>
        <dbReference type="Proteomes" id="UP001063166"/>
    </source>
</evidence>
<accession>A0A9P3PQJ3</accession>
<sequence length="201" mass="23205">MACSQVELDITKMTAVGSFAAYARPTYRNHFDYRKSAFPRSTSTRPLLDDCSGSTSHPAIGTAAPETIAFIVSYTGRLRNFENGHVEKSLVLTHPISSARRLCPSTHWYDYEYPFNHSTYYTRRDDDPYTSELPPMNSEEDFLQQHLMNHRQFGGSWYRTPGTNQATKQRRRGRLMRFFEKLKRGIKRGYWGITDTLRGAS</sequence>
<evidence type="ECO:0000313" key="1">
    <source>
        <dbReference type="EMBL" id="GLB39936.1"/>
    </source>
</evidence>
<organism evidence="1 2">
    <name type="scientific">Lyophyllum shimeji</name>
    <name type="common">Hon-shimeji</name>
    <name type="synonym">Tricholoma shimeji</name>
    <dbReference type="NCBI Taxonomy" id="47721"/>
    <lineage>
        <taxon>Eukaryota</taxon>
        <taxon>Fungi</taxon>
        <taxon>Dikarya</taxon>
        <taxon>Basidiomycota</taxon>
        <taxon>Agaricomycotina</taxon>
        <taxon>Agaricomycetes</taxon>
        <taxon>Agaricomycetidae</taxon>
        <taxon>Agaricales</taxon>
        <taxon>Tricholomatineae</taxon>
        <taxon>Lyophyllaceae</taxon>
        <taxon>Lyophyllum</taxon>
    </lineage>
</organism>
<reference evidence="1" key="1">
    <citation type="submission" date="2022-07" db="EMBL/GenBank/DDBJ databases">
        <title>The genome of Lyophyllum shimeji provides insight into the initial evolution of ectomycorrhizal fungal genome.</title>
        <authorList>
            <person name="Kobayashi Y."/>
            <person name="Shibata T."/>
            <person name="Hirakawa H."/>
            <person name="Shigenobu S."/>
            <person name="Nishiyama T."/>
            <person name="Yamada A."/>
            <person name="Hasebe M."/>
            <person name="Kawaguchi M."/>
        </authorList>
    </citation>
    <scope>NUCLEOTIDE SEQUENCE</scope>
    <source>
        <strain evidence="1">AT787</strain>
    </source>
</reference>
<dbReference type="AlphaFoldDB" id="A0A9P3PQJ3"/>
<dbReference type="EMBL" id="BRPK01000007">
    <property type="protein sequence ID" value="GLB39936.1"/>
    <property type="molecule type" value="Genomic_DNA"/>
</dbReference>